<dbReference type="AlphaFoldDB" id="F8L8H0"/>
<feature type="transmembrane region" description="Helical" evidence="1">
    <location>
        <begin position="98"/>
        <end position="116"/>
    </location>
</feature>
<feature type="transmembrane region" description="Helical" evidence="1">
    <location>
        <begin position="71"/>
        <end position="92"/>
    </location>
</feature>
<evidence type="ECO:0000256" key="1">
    <source>
        <dbReference type="SAM" id="Phobius"/>
    </source>
</evidence>
<keyword evidence="3" id="KW-1185">Reference proteome</keyword>
<dbReference type="RefSeq" id="WP_013943561.1">
    <property type="nucleotide sequence ID" value="NC_015713.1"/>
</dbReference>
<proteinExistence type="predicted"/>
<sequence length="294" mass="30977">MAISLVKNIGQMGAEIVFSTGAISTVVKEGLMNVPKDLAREIIPVAGIFSGINSGLATVMGAGQKPKIVQLAFPFFSGLISTAVLYAVSAPVQSLIEAYLLCSTGLAAVALIKVIAKAIFKMSAEPKEESRPARVFNYVVTGAATFLPAVGAGALFKDALDDGIFALFGFFFGLAQVCVTTLLGAPQKESRFLHILLPIITTAIPCAVPLGTNGRLTDKMLMEVTIVAATAVITAMIGTVVSRFFTSQTQVKVKDEGAIVDINGTQSSNQIDPRSVYRRPGFSTSLSYHSPNKK</sequence>
<feature type="transmembrane region" description="Helical" evidence="1">
    <location>
        <begin position="136"/>
        <end position="157"/>
    </location>
</feature>
<protein>
    <submittedName>
        <fullName evidence="2">Uncharacterized protein</fullName>
    </submittedName>
</protein>
<feature type="transmembrane region" description="Helical" evidence="1">
    <location>
        <begin position="42"/>
        <end position="59"/>
    </location>
</feature>
<dbReference type="Proteomes" id="UP000000496">
    <property type="component" value="Chromosome gsn.131"/>
</dbReference>
<feature type="transmembrane region" description="Helical" evidence="1">
    <location>
        <begin position="163"/>
        <end position="185"/>
    </location>
</feature>
<evidence type="ECO:0000313" key="3">
    <source>
        <dbReference type="Proteomes" id="UP000000496"/>
    </source>
</evidence>
<feature type="transmembrane region" description="Helical" evidence="1">
    <location>
        <begin position="224"/>
        <end position="245"/>
    </location>
</feature>
<organism evidence="2 3">
    <name type="scientific">Simkania negevensis (strain ATCC VR-1471 / DSM 27360 / Z)</name>
    <dbReference type="NCBI Taxonomy" id="331113"/>
    <lineage>
        <taxon>Bacteria</taxon>
        <taxon>Pseudomonadati</taxon>
        <taxon>Chlamydiota</taxon>
        <taxon>Chlamydiia</taxon>
        <taxon>Parachlamydiales</taxon>
        <taxon>Simkaniaceae</taxon>
        <taxon>Simkania</taxon>
    </lineage>
</organism>
<reference key="1">
    <citation type="journal article" date="2011" name="Mol. Biol. Evol.">
        <title>Unity in variety -- the pan-genome of the Chlamydiae.</title>
        <authorList>
            <person name="Collingro A."/>
            <person name="Tischler P."/>
            <person name="Weinmaier T."/>
            <person name="Penz T."/>
            <person name="Heinz E."/>
            <person name="Brunham R.C."/>
            <person name="Read T.D."/>
            <person name="Bavoil P.M."/>
            <person name="Sachse K."/>
            <person name="Kahane S."/>
            <person name="Friedman M.G."/>
            <person name="Rattei T."/>
            <person name="Myers G.S.A."/>
            <person name="Horn M."/>
        </authorList>
    </citation>
    <scope>NUCLEOTIDE SEQUENCE</scope>
    <source>
        <strain>Z</strain>
    </source>
</reference>
<feature type="transmembrane region" description="Helical" evidence="1">
    <location>
        <begin position="192"/>
        <end position="212"/>
    </location>
</feature>
<gene>
    <name evidence="2" type="ordered locus">SNE_A12170</name>
</gene>
<dbReference type="HOGENOM" id="CLU_946278_0_0_0"/>
<reference evidence="2 3" key="2">
    <citation type="journal article" date="2011" name="Mol. Biol. Evol.">
        <title>Unity in variety--the pan-genome of the Chlamydiae.</title>
        <authorList>
            <person name="Collingro A."/>
            <person name="Tischler P."/>
            <person name="Weinmaier T."/>
            <person name="Penz T."/>
            <person name="Heinz E."/>
            <person name="Brunham R.C."/>
            <person name="Read T.D."/>
            <person name="Bavoil P.M."/>
            <person name="Sachse K."/>
            <person name="Kahane S."/>
            <person name="Friedman M.G."/>
            <person name="Rattei T."/>
            <person name="Myers G.S."/>
            <person name="Horn M."/>
        </authorList>
    </citation>
    <scope>NUCLEOTIDE SEQUENCE [LARGE SCALE GENOMIC DNA]</scope>
    <source>
        <strain evidence="3">ATCC VR-1471 / Z</strain>
    </source>
</reference>
<keyword evidence="1" id="KW-0812">Transmembrane</keyword>
<name>F8L8H0_SIMNZ</name>
<dbReference type="EMBL" id="FR872582">
    <property type="protein sequence ID" value="CCB89094.1"/>
    <property type="molecule type" value="Genomic_DNA"/>
</dbReference>
<accession>F8L8H0</accession>
<evidence type="ECO:0000313" key="2">
    <source>
        <dbReference type="EMBL" id="CCB89094.1"/>
    </source>
</evidence>
<keyword evidence="1" id="KW-1133">Transmembrane helix</keyword>
<keyword evidence="1" id="KW-0472">Membrane</keyword>
<dbReference type="KEGG" id="sng:SNE_A12170"/>